<organism evidence="2">
    <name type="scientific">Micromonospora carbonacea</name>
    <dbReference type="NCBI Taxonomy" id="47853"/>
    <lineage>
        <taxon>Bacteria</taxon>
        <taxon>Bacillati</taxon>
        <taxon>Actinomycetota</taxon>
        <taxon>Actinomycetes</taxon>
        <taxon>Micromonosporales</taxon>
        <taxon>Micromonosporaceae</taxon>
        <taxon>Micromonospora</taxon>
    </lineage>
</organism>
<dbReference type="InterPro" id="IPR041657">
    <property type="entry name" value="HTH_17"/>
</dbReference>
<name>A0A7D6CGU4_9ACTN</name>
<protein>
    <submittedName>
        <fullName evidence="2">Helix-turn-helix domain-containing protein</fullName>
    </submittedName>
</protein>
<gene>
    <name evidence="2" type="ORF">HZU44_08640</name>
</gene>
<accession>A0A7D6CGU4</accession>
<dbReference type="EMBL" id="CP058905">
    <property type="protein sequence ID" value="QLK01300.1"/>
    <property type="molecule type" value="Genomic_DNA"/>
</dbReference>
<proteinExistence type="predicted"/>
<evidence type="ECO:0000313" key="2">
    <source>
        <dbReference type="EMBL" id="QLK01300.1"/>
    </source>
</evidence>
<feature type="domain" description="Helix-turn-helix" evidence="1">
    <location>
        <begin position="15"/>
        <end position="61"/>
    </location>
</feature>
<evidence type="ECO:0000259" key="1">
    <source>
        <dbReference type="Pfam" id="PF12728"/>
    </source>
</evidence>
<sequence length="74" mass="8198">MGGHPPVKNSTGKALYRITEAMDLLSMSRTVIYQEMRAGRLRYVRQGSDRRITAAAITEYVALLERETAQGVAA</sequence>
<dbReference type="Pfam" id="PF12728">
    <property type="entry name" value="HTH_17"/>
    <property type="match status" value="1"/>
</dbReference>
<reference evidence="2" key="1">
    <citation type="submission" date="2020-08" db="EMBL/GenBank/DDBJ databases">
        <title>A bifunctional nitrone conjugated secondary metabolite targeting the ribosome.</title>
        <authorList>
            <person name="Limbrick E.M."/>
            <person name="Graf M."/>
            <person name="Derewacz D.K."/>
            <person name="Nguyen F."/>
            <person name="Spraggins J.M."/>
            <person name="Wieland M."/>
            <person name="Ynigez-Gutierrez A.E."/>
            <person name="Reisman B.J."/>
            <person name="Zinshteyn B."/>
            <person name="McCulloch K."/>
            <person name="Iverson T.M."/>
            <person name="Green R."/>
            <person name="Wilson D.N."/>
            <person name="Bachmann B.O."/>
        </authorList>
    </citation>
    <scope>NUCLEOTIDE SEQUENCE</scope>
    <source>
        <strain evidence="2">Africana</strain>
    </source>
</reference>
<dbReference type="GO" id="GO:0003677">
    <property type="term" value="F:DNA binding"/>
    <property type="evidence" value="ECO:0007669"/>
    <property type="project" value="InterPro"/>
</dbReference>
<dbReference type="InterPro" id="IPR010093">
    <property type="entry name" value="SinI_DNA-bd"/>
</dbReference>
<dbReference type="NCBIfam" id="TIGR01764">
    <property type="entry name" value="excise"/>
    <property type="match status" value="1"/>
</dbReference>
<dbReference type="AlphaFoldDB" id="A0A7D6CGU4"/>